<evidence type="ECO:0000256" key="6">
    <source>
        <dbReference type="SAM" id="MobiDB-lite"/>
    </source>
</evidence>
<dbReference type="PANTHER" id="PTHR31845">
    <property type="entry name" value="FINGER DOMAIN PROTEIN, PUTATIVE-RELATED"/>
    <property type="match status" value="1"/>
</dbReference>
<protein>
    <recommendedName>
        <fullName evidence="9">Transcription factor domain-containing protein</fullName>
    </recommendedName>
</protein>
<dbReference type="InParanoid" id="A0A1J7J2Q8"/>
<evidence type="ECO:0000313" key="8">
    <source>
        <dbReference type="Proteomes" id="UP000182658"/>
    </source>
</evidence>
<keyword evidence="5" id="KW-0539">Nucleus</keyword>
<dbReference type="OrthoDB" id="5424793at2759"/>
<dbReference type="EMBL" id="KV875099">
    <property type="protein sequence ID" value="OIW27601.1"/>
    <property type="molecule type" value="Genomic_DNA"/>
</dbReference>
<evidence type="ECO:0000256" key="3">
    <source>
        <dbReference type="ARBA" id="ARBA00023125"/>
    </source>
</evidence>
<reference evidence="7 8" key="1">
    <citation type="submission" date="2016-10" db="EMBL/GenBank/DDBJ databases">
        <title>Draft genome sequence of Coniochaeta ligniaria NRRL30616, a lignocellulolytic fungus for bioabatement of inhibitors in plant biomass hydrolysates.</title>
        <authorList>
            <consortium name="DOE Joint Genome Institute"/>
            <person name="Jimenez D.J."/>
            <person name="Hector R.E."/>
            <person name="Riley R."/>
            <person name="Sun H."/>
            <person name="Grigoriev I.V."/>
            <person name="Van Elsas J.D."/>
            <person name="Nichols N.N."/>
        </authorList>
    </citation>
    <scope>NUCLEOTIDE SEQUENCE [LARGE SCALE GENOMIC DNA]</scope>
    <source>
        <strain evidence="7 8">NRRL 30616</strain>
    </source>
</reference>
<feature type="region of interest" description="Disordered" evidence="6">
    <location>
        <begin position="1"/>
        <end position="25"/>
    </location>
</feature>
<dbReference type="STRING" id="1408157.A0A1J7J2Q8"/>
<keyword evidence="3" id="KW-0238">DNA-binding</keyword>
<feature type="region of interest" description="Disordered" evidence="6">
    <location>
        <begin position="589"/>
        <end position="609"/>
    </location>
</feature>
<evidence type="ECO:0000256" key="5">
    <source>
        <dbReference type="ARBA" id="ARBA00023242"/>
    </source>
</evidence>
<gene>
    <name evidence="7" type="ORF">CONLIGDRAFT_671358</name>
</gene>
<dbReference type="AlphaFoldDB" id="A0A1J7J2Q8"/>
<dbReference type="Proteomes" id="UP000182658">
    <property type="component" value="Unassembled WGS sequence"/>
</dbReference>
<keyword evidence="4" id="KW-0804">Transcription</keyword>
<keyword evidence="8" id="KW-1185">Reference proteome</keyword>
<dbReference type="GO" id="GO:0000981">
    <property type="term" value="F:DNA-binding transcription factor activity, RNA polymerase II-specific"/>
    <property type="evidence" value="ECO:0007669"/>
    <property type="project" value="TreeGrafter"/>
</dbReference>
<name>A0A1J7J2Q8_9PEZI</name>
<evidence type="ECO:0008006" key="9">
    <source>
        <dbReference type="Google" id="ProtNLM"/>
    </source>
</evidence>
<evidence type="ECO:0000256" key="2">
    <source>
        <dbReference type="ARBA" id="ARBA00023015"/>
    </source>
</evidence>
<dbReference type="InterPro" id="IPR051089">
    <property type="entry name" value="prtT"/>
</dbReference>
<dbReference type="PANTHER" id="PTHR31845:SF10">
    <property type="entry name" value="ZN(II)2CYS6 TRANSCRIPTION FACTOR (EUROFUNG)"/>
    <property type="match status" value="1"/>
</dbReference>
<evidence type="ECO:0000256" key="4">
    <source>
        <dbReference type="ARBA" id="ARBA00023163"/>
    </source>
</evidence>
<evidence type="ECO:0000313" key="7">
    <source>
        <dbReference type="EMBL" id="OIW27601.1"/>
    </source>
</evidence>
<dbReference type="GO" id="GO:0000976">
    <property type="term" value="F:transcription cis-regulatory region binding"/>
    <property type="evidence" value="ECO:0007669"/>
    <property type="project" value="TreeGrafter"/>
</dbReference>
<evidence type="ECO:0000256" key="1">
    <source>
        <dbReference type="ARBA" id="ARBA00004123"/>
    </source>
</evidence>
<comment type="subcellular location">
    <subcellularLocation>
        <location evidence="1">Nucleus</location>
    </subcellularLocation>
</comment>
<dbReference type="GO" id="GO:0005634">
    <property type="term" value="C:nucleus"/>
    <property type="evidence" value="ECO:0007669"/>
    <property type="project" value="UniProtKB-SubCell"/>
</dbReference>
<proteinExistence type="predicted"/>
<keyword evidence="2" id="KW-0805">Transcription regulation</keyword>
<organism evidence="7 8">
    <name type="scientific">Coniochaeta ligniaria NRRL 30616</name>
    <dbReference type="NCBI Taxonomy" id="1408157"/>
    <lineage>
        <taxon>Eukaryota</taxon>
        <taxon>Fungi</taxon>
        <taxon>Dikarya</taxon>
        <taxon>Ascomycota</taxon>
        <taxon>Pezizomycotina</taxon>
        <taxon>Sordariomycetes</taxon>
        <taxon>Sordariomycetidae</taxon>
        <taxon>Coniochaetales</taxon>
        <taxon>Coniochaetaceae</taxon>
        <taxon>Coniochaeta</taxon>
    </lineage>
</organism>
<accession>A0A1J7J2Q8</accession>
<sequence>MQHAPPLHASTAARPERDVEPVGSQEYAPGTTISFPPIHLLGPGVAVLIVSGRCLVLKRDCVIRTKSRPRRRVRTSQTVSSDDDAEVKIQTPGHLGTFSINYTVPARQEQTDPVGALRDLHNHVLSSIPHGEYPEKVFEKTLESFSVSNSSAVSHRSDINPDTWRQPLFDVASAEALLNRFRSTVSYLPFVKLCEEDTVSHLNATKPFVLLAILTVASGAISIQKHALYEEEFQTALGLKHVAGGESSLELLQGVLIYCAWHPFQLRPKHGRLVHCFRVASDIVDDLKLHEKLNLGVHGLMGRELDDYLDMTRAYLAYVYLISTPNKNFTLSWAVVWRGKEDLPIAHASGASTAAAILEPNAQDDGDYTLVALVRISSLFSSTTEIIKEPNLQVAADCQSVLATLQQNLSSFYQSTGSAGVEAVRMQAMFVDIYLDCGGLLNFPVSKTYSSTIAFGSYPSLPKLYGAVEKMKSFLDYVADLEGSSILSFTINDWTRLIAILTLAFRLSFPPQLCPEFSSRHARSVLRLDKFLDRISQSAKATSTESDLLSASRSVLGLAKARYDTRLAALEDAQSGRSFSRTFGCPMMPGKLDESEGQSPLMSSGGDGKNRTPFFDDTWATMAMGWSREDEIV</sequence>